<feature type="region of interest" description="Disordered" evidence="1">
    <location>
        <begin position="155"/>
        <end position="204"/>
    </location>
</feature>
<feature type="compositionally biased region" description="Polar residues" evidence="1">
    <location>
        <begin position="161"/>
        <end position="175"/>
    </location>
</feature>
<accession>A0A3S5FET0</accession>
<dbReference type="Proteomes" id="UP000784294">
    <property type="component" value="Unassembled WGS sequence"/>
</dbReference>
<organism evidence="2 3">
    <name type="scientific">Protopolystoma xenopodis</name>
    <dbReference type="NCBI Taxonomy" id="117903"/>
    <lineage>
        <taxon>Eukaryota</taxon>
        <taxon>Metazoa</taxon>
        <taxon>Spiralia</taxon>
        <taxon>Lophotrochozoa</taxon>
        <taxon>Platyhelminthes</taxon>
        <taxon>Monogenea</taxon>
        <taxon>Polyopisthocotylea</taxon>
        <taxon>Polystomatidea</taxon>
        <taxon>Polystomatidae</taxon>
        <taxon>Protopolystoma</taxon>
    </lineage>
</organism>
<feature type="compositionally biased region" description="Pro residues" evidence="1">
    <location>
        <begin position="1"/>
        <end position="12"/>
    </location>
</feature>
<reference evidence="2" key="1">
    <citation type="submission" date="2018-11" db="EMBL/GenBank/DDBJ databases">
        <authorList>
            <consortium name="Pathogen Informatics"/>
        </authorList>
    </citation>
    <scope>NUCLEOTIDE SEQUENCE</scope>
</reference>
<evidence type="ECO:0000256" key="1">
    <source>
        <dbReference type="SAM" id="MobiDB-lite"/>
    </source>
</evidence>
<sequence length="204" mass="22608">MPPSPLPPPPSFSPVSNKSPVNWYPPYPGKSIYQSADSAYPGPYYPPGRNYYNTLPPPVYRGLSGLGYPGLVDPIGVGSNPAANWLSNKMFSAYGRTPPYSVKQPPSPQQQSQSNTILVDVDYLNHLEHNHHHVGDDGHIHAHDPNHPYLHRPMPIGYATGSPSNRDSQTPSQEPMNIRAGESEWRRSSLRIHPGDLEVEEMNN</sequence>
<dbReference type="AlphaFoldDB" id="A0A3S5FET0"/>
<keyword evidence="3" id="KW-1185">Reference proteome</keyword>
<name>A0A3S5FET0_9PLAT</name>
<comment type="caution">
    <text evidence="2">The sequence shown here is derived from an EMBL/GenBank/DDBJ whole genome shotgun (WGS) entry which is preliminary data.</text>
</comment>
<dbReference type="EMBL" id="CAAALY010086231">
    <property type="protein sequence ID" value="VEL27296.1"/>
    <property type="molecule type" value="Genomic_DNA"/>
</dbReference>
<feature type="region of interest" description="Disordered" evidence="1">
    <location>
        <begin position="1"/>
        <end position="20"/>
    </location>
</feature>
<evidence type="ECO:0000313" key="3">
    <source>
        <dbReference type="Proteomes" id="UP000784294"/>
    </source>
</evidence>
<proteinExistence type="predicted"/>
<gene>
    <name evidence="2" type="ORF">PXEA_LOCUS20736</name>
</gene>
<evidence type="ECO:0000313" key="2">
    <source>
        <dbReference type="EMBL" id="VEL27296.1"/>
    </source>
</evidence>
<protein>
    <submittedName>
        <fullName evidence="2">Uncharacterized protein</fullName>
    </submittedName>
</protein>